<dbReference type="Gene3D" id="3.20.20.10">
    <property type="entry name" value="Alanine racemase"/>
    <property type="match status" value="1"/>
</dbReference>
<dbReference type="Proteomes" id="UP000698173">
    <property type="component" value="Unassembled WGS sequence"/>
</dbReference>
<dbReference type="InterPro" id="IPR020622">
    <property type="entry name" value="Ala_racemase_pyridoxalP-BS"/>
</dbReference>
<evidence type="ECO:0000313" key="6">
    <source>
        <dbReference type="EMBL" id="HJF34092.1"/>
    </source>
</evidence>
<proteinExistence type="predicted"/>
<dbReference type="EMBL" id="DYWT01000302">
    <property type="protein sequence ID" value="HJF34092.1"/>
    <property type="molecule type" value="Genomic_DNA"/>
</dbReference>
<dbReference type="PANTHER" id="PTHR30511:SF0">
    <property type="entry name" value="ALANINE RACEMASE, CATABOLIC-RELATED"/>
    <property type="match status" value="1"/>
</dbReference>
<evidence type="ECO:0000256" key="3">
    <source>
        <dbReference type="ARBA" id="ARBA00023235"/>
    </source>
</evidence>
<dbReference type="GO" id="GO:0009252">
    <property type="term" value="P:peptidoglycan biosynthetic process"/>
    <property type="evidence" value="ECO:0007669"/>
    <property type="project" value="TreeGrafter"/>
</dbReference>
<evidence type="ECO:0000313" key="7">
    <source>
        <dbReference type="Proteomes" id="UP000698173"/>
    </source>
</evidence>
<evidence type="ECO:0000256" key="1">
    <source>
        <dbReference type="ARBA" id="ARBA00001933"/>
    </source>
</evidence>
<reference evidence="6" key="1">
    <citation type="journal article" date="2021" name="PeerJ">
        <title>Extensive microbial diversity within the chicken gut microbiome revealed by metagenomics and culture.</title>
        <authorList>
            <person name="Gilroy R."/>
            <person name="Ravi A."/>
            <person name="Getino M."/>
            <person name="Pursley I."/>
            <person name="Horton D.L."/>
            <person name="Alikhan N.F."/>
            <person name="Baker D."/>
            <person name="Gharbi K."/>
            <person name="Hall N."/>
            <person name="Watson M."/>
            <person name="Adriaenssens E.M."/>
            <person name="Foster-Nyarko E."/>
            <person name="Jarju S."/>
            <person name="Secka A."/>
            <person name="Antonio M."/>
            <person name="Oren A."/>
            <person name="Chaudhuri R.R."/>
            <person name="La Ragione R."/>
            <person name="Hildebrand F."/>
            <person name="Pallen M.J."/>
        </authorList>
    </citation>
    <scope>NUCLEOTIDE SEQUENCE</scope>
    <source>
        <strain evidence="6">CHK171-7178</strain>
    </source>
</reference>
<dbReference type="PROSITE" id="PS00395">
    <property type="entry name" value="ALANINE_RACEMASE"/>
    <property type="match status" value="1"/>
</dbReference>
<dbReference type="GO" id="GO:0030632">
    <property type="term" value="P:D-alanine biosynthetic process"/>
    <property type="evidence" value="ECO:0007669"/>
    <property type="project" value="TreeGrafter"/>
</dbReference>
<dbReference type="SUPFAM" id="SSF51419">
    <property type="entry name" value="PLP-binding barrel"/>
    <property type="match status" value="1"/>
</dbReference>
<dbReference type="InterPro" id="IPR029066">
    <property type="entry name" value="PLP-binding_barrel"/>
</dbReference>
<dbReference type="PANTHER" id="PTHR30511">
    <property type="entry name" value="ALANINE RACEMASE"/>
    <property type="match status" value="1"/>
</dbReference>
<dbReference type="AlphaFoldDB" id="A0A921KFD0"/>
<dbReference type="EC" id="5.1.1.1" evidence="6"/>
<accession>A0A921KFD0</accession>
<feature type="domain" description="Alanine racemase N-terminal" evidence="5">
    <location>
        <begin position="14"/>
        <end position="155"/>
    </location>
</feature>
<feature type="modified residue" description="N6-(pyridoxal phosphate)lysine" evidence="4">
    <location>
        <position position="41"/>
    </location>
</feature>
<sequence length="158" mass="16927">MENPVHYRPTQVIVELEAIRTNVRNLKAYLGSETSIIAVVKADGYGHGDVEVAHSAFEAGAEMVSVATPDEAVRLRVAGISGDILVMGPSPLMFAEKAAELGITITVSSAEWLQSALDISESFKRPLKVHVKVDSGMGRIGLRDVDALRSLASVIERS</sequence>
<protein>
    <submittedName>
        <fullName evidence="6">Alanine racemase</fullName>
        <ecNumber evidence="6">5.1.1.1</ecNumber>
    </submittedName>
</protein>
<evidence type="ECO:0000256" key="4">
    <source>
        <dbReference type="PIRSR" id="PIRSR600821-50"/>
    </source>
</evidence>
<dbReference type="GO" id="GO:0030170">
    <property type="term" value="F:pyridoxal phosphate binding"/>
    <property type="evidence" value="ECO:0007669"/>
    <property type="project" value="TreeGrafter"/>
</dbReference>
<organism evidence="6 7">
    <name type="scientific">Sporosarcina psychrophila</name>
    <name type="common">Bacillus psychrophilus</name>
    <dbReference type="NCBI Taxonomy" id="1476"/>
    <lineage>
        <taxon>Bacteria</taxon>
        <taxon>Bacillati</taxon>
        <taxon>Bacillota</taxon>
        <taxon>Bacilli</taxon>
        <taxon>Bacillales</taxon>
        <taxon>Caryophanaceae</taxon>
        <taxon>Sporosarcina</taxon>
    </lineage>
</organism>
<comment type="cofactor">
    <cofactor evidence="1 4">
        <name>pyridoxal 5'-phosphate</name>
        <dbReference type="ChEBI" id="CHEBI:597326"/>
    </cofactor>
</comment>
<feature type="non-terminal residue" evidence="6">
    <location>
        <position position="158"/>
    </location>
</feature>
<evidence type="ECO:0000256" key="2">
    <source>
        <dbReference type="ARBA" id="ARBA00022898"/>
    </source>
</evidence>
<evidence type="ECO:0000259" key="5">
    <source>
        <dbReference type="Pfam" id="PF01168"/>
    </source>
</evidence>
<keyword evidence="2 4" id="KW-0663">Pyridoxal phosphate</keyword>
<reference evidence="6" key="2">
    <citation type="submission" date="2021-09" db="EMBL/GenBank/DDBJ databases">
        <authorList>
            <person name="Gilroy R."/>
        </authorList>
    </citation>
    <scope>NUCLEOTIDE SEQUENCE</scope>
    <source>
        <strain evidence="6">CHK171-7178</strain>
    </source>
</reference>
<dbReference type="InterPro" id="IPR000821">
    <property type="entry name" value="Ala_racemase"/>
</dbReference>
<keyword evidence="3 6" id="KW-0413">Isomerase</keyword>
<gene>
    <name evidence="6" type="ORF">K8V56_20205</name>
</gene>
<dbReference type="GO" id="GO:0005829">
    <property type="term" value="C:cytosol"/>
    <property type="evidence" value="ECO:0007669"/>
    <property type="project" value="TreeGrafter"/>
</dbReference>
<comment type="caution">
    <text evidence="6">The sequence shown here is derived from an EMBL/GenBank/DDBJ whole genome shotgun (WGS) entry which is preliminary data.</text>
</comment>
<name>A0A921KFD0_SPOPS</name>
<dbReference type="Pfam" id="PF01168">
    <property type="entry name" value="Ala_racemase_N"/>
    <property type="match status" value="1"/>
</dbReference>
<dbReference type="PRINTS" id="PR00992">
    <property type="entry name" value="ALARACEMASE"/>
</dbReference>
<dbReference type="InterPro" id="IPR001608">
    <property type="entry name" value="Ala_racemase_N"/>
</dbReference>
<dbReference type="GO" id="GO:0008784">
    <property type="term" value="F:alanine racemase activity"/>
    <property type="evidence" value="ECO:0007669"/>
    <property type="project" value="UniProtKB-EC"/>
</dbReference>